<protein>
    <submittedName>
        <fullName evidence="1">Uncharacterized protein</fullName>
    </submittedName>
</protein>
<gene>
    <name evidence="1" type="ORF">pipiens_014821</name>
</gene>
<evidence type="ECO:0000313" key="1">
    <source>
        <dbReference type="EMBL" id="KAL1379543.1"/>
    </source>
</evidence>
<sequence length="74" mass="8369">MWTSGGFQCCPPHQLPTSTNLYRARSGWTSARAITMTYLIRSSIAPELLAKIPRYQLVCKVNELGRELDGDQLR</sequence>
<organism evidence="1 2">
    <name type="scientific">Culex pipiens pipiens</name>
    <name type="common">Northern house mosquito</name>
    <dbReference type="NCBI Taxonomy" id="38569"/>
    <lineage>
        <taxon>Eukaryota</taxon>
        <taxon>Metazoa</taxon>
        <taxon>Ecdysozoa</taxon>
        <taxon>Arthropoda</taxon>
        <taxon>Hexapoda</taxon>
        <taxon>Insecta</taxon>
        <taxon>Pterygota</taxon>
        <taxon>Neoptera</taxon>
        <taxon>Endopterygota</taxon>
        <taxon>Diptera</taxon>
        <taxon>Nematocera</taxon>
        <taxon>Culicoidea</taxon>
        <taxon>Culicidae</taxon>
        <taxon>Culicinae</taxon>
        <taxon>Culicini</taxon>
        <taxon>Culex</taxon>
        <taxon>Culex</taxon>
    </lineage>
</organism>
<evidence type="ECO:0000313" key="2">
    <source>
        <dbReference type="Proteomes" id="UP001562425"/>
    </source>
</evidence>
<accession>A0ABD1CT74</accession>
<name>A0ABD1CT74_CULPP</name>
<dbReference type="Proteomes" id="UP001562425">
    <property type="component" value="Unassembled WGS sequence"/>
</dbReference>
<proteinExistence type="predicted"/>
<comment type="caution">
    <text evidence="1">The sequence shown here is derived from an EMBL/GenBank/DDBJ whole genome shotgun (WGS) entry which is preliminary data.</text>
</comment>
<reference evidence="1 2" key="1">
    <citation type="submission" date="2024-05" db="EMBL/GenBank/DDBJ databases">
        <title>Culex pipiens pipiens assembly and annotation.</title>
        <authorList>
            <person name="Alout H."/>
            <person name="Durand T."/>
        </authorList>
    </citation>
    <scope>NUCLEOTIDE SEQUENCE [LARGE SCALE GENOMIC DNA]</scope>
    <source>
        <strain evidence="1">HA-2024</strain>
        <tissue evidence="1">Whole body</tissue>
    </source>
</reference>
<keyword evidence="2" id="KW-1185">Reference proteome</keyword>
<dbReference type="EMBL" id="JBEHCU010009629">
    <property type="protein sequence ID" value="KAL1379543.1"/>
    <property type="molecule type" value="Genomic_DNA"/>
</dbReference>
<dbReference type="AlphaFoldDB" id="A0ABD1CT74"/>